<gene>
    <name evidence="1" type="ORF">GbCGDNIH3_1699</name>
</gene>
<evidence type="ECO:0008006" key="3">
    <source>
        <dbReference type="Google" id="ProtNLM"/>
    </source>
</evidence>
<dbReference type="InterPro" id="IPR010152">
    <property type="entry name" value="CRISPR-assoc_prot_Cas2_sub"/>
</dbReference>
<dbReference type="Proteomes" id="UP000019438">
    <property type="component" value="Chromosome"/>
</dbReference>
<dbReference type="NCBIfam" id="TIGR01873">
    <property type="entry name" value="cas_CT1978"/>
    <property type="match status" value="1"/>
</dbReference>
<organism evidence="1 2">
    <name type="scientific">Granulibacter bethesdensis</name>
    <dbReference type="NCBI Taxonomy" id="364410"/>
    <lineage>
        <taxon>Bacteria</taxon>
        <taxon>Pseudomonadati</taxon>
        <taxon>Pseudomonadota</taxon>
        <taxon>Alphaproteobacteria</taxon>
        <taxon>Acetobacterales</taxon>
        <taxon>Acetobacteraceae</taxon>
        <taxon>Granulibacter</taxon>
    </lineage>
</organism>
<sequence length="98" mass="10755">MMPATLVITKDVEARYRGYLTSIMLELSAGVYLSPQLSSAVRERTWAVLSEWHSELRRGAIVLAWPDAKSPGGMAIRTLGDAPKEIIDADGVLLVRKS</sequence>
<evidence type="ECO:0000313" key="1">
    <source>
        <dbReference type="EMBL" id="AHJ63595.1"/>
    </source>
</evidence>
<dbReference type="KEGG" id="gbc:GbCGDNIH3_1699"/>
<name>A0AAN0RF14_9PROT</name>
<dbReference type="Pfam" id="PF09707">
    <property type="entry name" value="Cas_Cas2CT1978"/>
    <property type="match status" value="1"/>
</dbReference>
<protein>
    <recommendedName>
        <fullName evidence="3">CRISPR-associated protein Cas2</fullName>
    </recommendedName>
</protein>
<dbReference type="AlphaFoldDB" id="A0AAN0RF14"/>
<dbReference type="RefSeq" id="WP_081370055.1">
    <property type="nucleotide sequence ID" value="NZ_CP003181.2"/>
</dbReference>
<reference evidence="2" key="1">
    <citation type="submission" date="2012-06" db="EMBL/GenBank/DDBJ databases">
        <title>Genome analysis of multiple Granulibacter bethesdensis isolates demonstrates substantial genome diversity.</title>
        <authorList>
            <person name="Greenberg D.E."/>
            <person name="Porcella S.F."/>
            <person name="Zarember K."/>
            <person name="Zelazny A.M."/>
            <person name="Bruno D."/>
            <person name="Martens C."/>
            <person name="Barbian K.D."/>
            <person name="Jaske E."/>
            <person name="Holland S.M."/>
        </authorList>
    </citation>
    <scope>NUCLEOTIDE SEQUENCE [LARGE SCALE GENOMIC DNA]</scope>
    <source>
        <strain evidence="2">CGDNIH3</strain>
    </source>
</reference>
<accession>A0AAN0RF14</accession>
<proteinExistence type="predicted"/>
<dbReference type="Gene3D" id="3.30.70.240">
    <property type="match status" value="1"/>
</dbReference>
<dbReference type="EMBL" id="CP003181">
    <property type="protein sequence ID" value="AHJ63595.1"/>
    <property type="molecule type" value="Genomic_DNA"/>
</dbReference>
<evidence type="ECO:0000313" key="2">
    <source>
        <dbReference type="Proteomes" id="UP000019438"/>
    </source>
</evidence>